<dbReference type="SUPFAM" id="SSF54373">
    <property type="entry name" value="FAD-linked reductases, C-terminal domain"/>
    <property type="match status" value="1"/>
</dbReference>
<protein>
    <submittedName>
        <fullName evidence="4">Glucose dehydrogenase [FAD, quinone]-like</fullName>
    </submittedName>
</protein>
<dbReference type="SUPFAM" id="SSF51905">
    <property type="entry name" value="FAD/NAD(P)-binding domain"/>
    <property type="match status" value="1"/>
</dbReference>
<dbReference type="GeneID" id="112494339"/>
<dbReference type="AlphaFoldDB" id="A0AAJ7RHU2"/>
<dbReference type="InterPro" id="IPR012132">
    <property type="entry name" value="GMC_OxRdtase"/>
</dbReference>
<keyword evidence="3" id="KW-1185">Reference proteome</keyword>
<dbReference type="Proteomes" id="UP000694920">
    <property type="component" value="Unplaced"/>
</dbReference>
<evidence type="ECO:0000259" key="2">
    <source>
        <dbReference type="Pfam" id="PF05199"/>
    </source>
</evidence>
<sequence length="138" mass="15459">MDDPDDVRVLIAEIRATIALSETNPMRKLGSRLIDVVLPSCEQHPFNSDAYWECALRTWTLTLYRYSGTCKMRPWNDSTAVVDPILRVIGIKGLRVADASIIPEIPSAHLSVPTYMIAEKLADMAKQDWGYPTDPLPS</sequence>
<dbReference type="InterPro" id="IPR007867">
    <property type="entry name" value="GMC_OxRtase_C"/>
</dbReference>
<dbReference type="InterPro" id="IPR036188">
    <property type="entry name" value="FAD/NAD-bd_sf"/>
</dbReference>
<accession>A0AAJ7RHU2</accession>
<dbReference type="GO" id="GO:0050660">
    <property type="term" value="F:flavin adenine dinucleotide binding"/>
    <property type="evidence" value="ECO:0007669"/>
    <property type="project" value="InterPro"/>
</dbReference>
<name>A0AAJ7RHU2_CEPCN</name>
<dbReference type="KEGG" id="ccin:112494339"/>
<dbReference type="RefSeq" id="XP_024940757.1">
    <property type="nucleotide sequence ID" value="XM_025084989.1"/>
</dbReference>
<evidence type="ECO:0000256" key="1">
    <source>
        <dbReference type="ARBA" id="ARBA00010790"/>
    </source>
</evidence>
<organism evidence="3 4">
    <name type="scientific">Cephus cinctus</name>
    <name type="common">Wheat stem sawfly</name>
    <dbReference type="NCBI Taxonomy" id="211228"/>
    <lineage>
        <taxon>Eukaryota</taxon>
        <taxon>Metazoa</taxon>
        <taxon>Ecdysozoa</taxon>
        <taxon>Arthropoda</taxon>
        <taxon>Hexapoda</taxon>
        <taxon>Insecta</taxon>
        <taxon>Pterygota</taxon>
        <taxon>Neoptera</taxon>
        <taxon>Endopterygota</taxon>
        <taxon>Hymenoptera</taxon>
        <taxon>Cephoidea</taxon>
        <taxon>Cephidae</taxon>
        <taxon>Cephus</taxon>
    </lineage>
</organism>
<dbReference type="Pfam" id="PF05199">
    <property type="entry name" value="GMC_oxred_C"/>
    <property type="match status" value="1"/>
</dbReference>
<evidence type="ECO:0000313" key="3">
    <source>
        <dbReference type="Proteomes" id="UP000694920"/>
    </source>
</evidence>
<comment type="similarity">
    <text evidence="1">Belongs to the GMC oxidoreductase family.</text>
</comment>
<reference evidence="4" key="1">
    <citation type="submission" date="2025-08" db="UniProtKB">
        <authorList>
            <consortium name="RefSeq"/>
        </authorList>
    </citation>
    <scope>IDENTIFICATION</scope>
</reference>
<dbReference type="Gene3D" id="3.30.560.10">
    <property type="entry name" value="Glucose Oxidase, domain 3"/>
    <property type="match status" value="1"/>
</dbReference>
<dbReference type="PANTHER" id="PTHR11552">
    <property type="entry name" value="GLUCOSE-METHANOL-CHOLINE GMC OXIDOREDUCTASE"/>
    <property type="match status" value="1"/>
</dbReference>
<dbReference type="PANTHER" id="PTHR11552:SF227">
    <property type="entry name" value="GLUCOSE DEHYDROGENASE [FAD, QUINONE]-LIKE PROTEIN"/>
    <property type="match status" value="1"/>
</dbReference>
<dbReference type="Gene3D" id="3.50.50.60">
    <property type="entry name" value="FAD/NAD(P)-binding domain"/>
    <property type="match status" value="1"/>
</dbReference>
<dbReference type="GO" id="GO:0016614">
    <property type="term" value="F:oxidoreductase activity, acting on CH-OH group of donors"/>
    <property type="evidence" value="ECO:0007669"/>
    <property type="project" value="InterPro"/>
</dbReference>
<feature type="domain" description="Glucose-methanol-choline oxidoreductase C-terminal" evidence="2">
    <location>
        <begin position="2"/>
        <end position="118"/>
    </location>
</feature>
<proteinExistence type="inferred from homology"/>
<gene>
    <name evidence="4" type="primary">LOC112494339</name>
</gene>
<evidence type="ECO:0000313" key="4">
    <source>
        <dbReference type="RefSeq" id="XP_024940757.1"/>
    </source>
</evidence>